<keyword evidence="2" id="KW-0813">Transport</keyword>
<dbReference type="Proteomes" id="UP000277811">
    <property type="component" value="Unassembled WGS sequence"/>
</dbReference>
<evidence type="ECO:0000256" key="4">
    <source>
        <dbReference type="ARBA" id="ARBA00022741"/>
    </source>
</evidence>
<dbReference type="Pfam" id="PF06472">
    <property type="entry name" value="ABC_membrane_2"/>
    <property type="match status" value="1"/>
</dbReference>
<evidence type="ECO:0000256" key="2">
    <source>
        <dbReference type="ARBA" id="ARBA00022448"/>
    </source>
</evidence>
<name>A0A498RGA9_9FIRM</name>
<dbReference type="EMBL" id="UPPP01000105">
    <property type="protein sequence ID" value="VBB09112.1"/>
    <property type="molecule type" value="Genomic_DNA"/>
</dbReference>
<dbReference type="RefSeq" id="WP_122629926.1">
    <property type="nucleotide sequence ID" value="NZ_UPPP01000105.1"/>
</dbReference>
<comment type="subcellular location">
    <subcellularLocation>
        <location evidence="1">Cell membrane</location>
        <topology evidence="1">Multi-pass membrane protein</topology>
    </subcellularLocation>
</comment>
<keyword evidence="5" id="KW-0067">ATP-binding</keyword>
<evidence type="ECO:0000256" key="7">
    <source>
        <dbReference type="ARBA" id="ARBA00023136"/>
    </source>
</evidence>
<evidence type="ECO:0000256" key="3">
    <source>
        <dbReference type="ARBA" id="ARBA00022692"/>
    </source>
</evidence>
<feature type="transmembrane region" description="Helical" evidence="8">
    <location>
        <begin position="70"/>
        <end position="89"/>
    </location>
</feature>
<dbReference type="InterPro" id="IPR003593">
    <property type="entry name" value="AAA+_ATPase"/>
</dbReference>
<feature type="transmembrane region" description="Helical" evidence="8">
    <location>
        <begin position="278"/>
        <end position="296"/>
    </location>
</feature>
<dbReference type="InterPro" id="IPR050835">
    <property type="entry name" value="ABC_transporter_sub-D"/>
</dbReference>
<dbReference type="SUPFAM" id="SSF90123">
    <property type="entry name" value="ABC transporter transmembrane region"/>
    <property type="match status" value="1"/>
</dbReference>
<dbReference type="GO" id="GO:0140359">
    <property type="term" value="F:ABC-type transporter activity"/>
    <property type="evidence" value="ECO:0007669"/>
    <property type="project" value="InterPro"/>
</dbReference>
<protein>
    <submittedName>
        <fullName evidence="11">Abc transporter</fullName>
    </submittedName>
</protein>
<evidence type="ECO:0000313" key="11">
    <source>
        <dbReference type="EMBL" id="VBB09112.1"/>
    </source>
</evidence>
<feature type="domain" description="ABC transmembrane type-1" evidence="10">
    <location>
        <begin position="31"/>
        <end position="331"/>
    </location>
</feature>
<dbReference type="Gene3D" id="3.40.50.300">
    <property type="entry name" value="P-loop containing nucleotide triphosphate hydrolases"/>
    <property type="match status" value="1"/>
</dbReference>
<evidence type="ECO:0000256" key="5">
    <source>
        <dbReference type="ARBA" id="ARBA00022840"/>
    </source>
</evidence>
<evidence type="ECO:0000259" key="10">
    <source>
        <dbReference type="PROSITE" id="PS50929"/>
    </source>
</evidence>
<evidence type="ECO:0000259" key="9">
    <source>
        <dbReference type="PROSITE" id="PS50893"/>
    </source>
</evidence>
<dbReference type="GO" id="GO:0005886">
    <property type="term" value="C:plasma membrane"/>
    <property type="evidence" value="ECO:0007669"/>
    <property type="project" value="UniProtKB-SubCell"/>
</dbReference>
<reference evidence="11 12" key="1">
    <citation type="submission" date="2018-06" db="EMBL/GenBank/DDBJ databases">
        <authorList>
            <person name="Strepis N."/>
        </authorList>
    </citation>
    <scope>NUCLEOTIDE SEQUENCE [LARGE SCALE GENOMIC DNA]</scope>
    <source>
        <strain evidence="11">LUCI</strain>
    </source>
</reference>
<evidence type="ECO:0000256" key="6">
    <source>
        <dbReference type="ARBA" id="ARBA00022989"/>
    </source>
</evidence>
<dbReference type="PROSITE" id="PS00211">
    <property type="entry name" value="ABC_TRANSPORTER_1"/>
    <property type="match status" value="1"/>
</dbReference>
<dbReference type="SUPFAM" id="SSF52540">
    <property type="entry name" value="P-loop containing nucleoside triphosphate hydrolases"/>
    <property type="match status" value="1"/>
</dbReference>
<dbReference type="InterPro" id="IPR011527">
    <property type="entry name" value="ABC1_TM_dom"/>
</dbReference>
<dbReference type="InterPro" id="IPR003439">
    <property type="entry name" value="ABC_transporter-like_ATP-bd"/>
</dbReference>
<feature type="transmembrane region" description="Helical" evidence="8">
    <location>
        <begin position="156"/>
        <end position="177"/>
    </location>
</feature>
<dbReference type="InterPro" id="IPR027417">
    <property type="entry name" value="P-loop_NTPase"/>
</dbReference>
<dbReference type="OrthoDB" id="9810134at2"/>
<dbReference type="SMART" id="SM00382">
    <property type="entry name" value="AAA"/>
    <property type="match status" value="1"/>
</dbReference>
<gene>
    <name evidence="11" type="ORF">LUCI_4398</name>
</gene>
<keyword evidence="12" id="KW-1185">Reference proteome</keyword>
<keyword evidence="6 8" id="KW-1133">Transmembrane helix</keyword>
<evidence type="ECO:0000256" key="8">
    <source>
        <dbReference type="SAM" id="Phobius"/>
    </source>
</evidence>
<accession>A0A498RGA9</accession>
<dbReference type="PROSITE" id="PS50929">
    <property type="entry name" value="ABC_TM1F"/>
    <property type="match status" value="1"/>
</dbReference>
<sequence>MRRAVVLQSAWKIAKAYWFSNDKWSAWGLLLVVIALNLGLVYISVLLNVWQGTFYQVLQNYNQAGFIRAVGNFTLLVVLLIIVRGYQVYTRMLLHIQWRSWLTEKYLADWLRYKTYYRLKLLANEEADNPDQRISEDVELFVSLTLRLSIDVLQDILTVSSFVVILWNLSGILYLPLGRFHLPVYGYLVWAALVYAAIGTYLTIRLGHPLVRLDYDQQRYEADFRFSLVRVRENAESIAFYNGEMQEKKTFLRHFENIVNNYLKIITVRKKLTWLTTTYSHASIIFGVLVASPRYFRNQIHLGQMFQVIDAYNHVQNGFSFVIDSFTRLAQWRAVVNRLNNFLIYMEIARAEASSSYQIEVSRQPRRGLTLKAINVFRPDGYNLIKNITLTLDSNESLLIIGPSGCGKSTFLRTLAGLWPYANGCIHVPDKKKVLFVPQKSYMPLTRFRDVLTYPGPTQPVEDAVLKKILLTCHLPHLIDRLEETLDWGQALSLGEQQRVAFVRILLLQPDWLFLDEATSALDENTEKVMYESLPQLLPHTSVISVGHRKTLLNYHRNRLELDGKGGWQLIPRFAKPV</sequence>
<organism evidence="11 12">
    <name type="scientific">Lucifera butyrica</name>
    <dbReference type="NCBI Taxonomy" id="1351585"/>
    <lineage>
        <taxon>Bacteria</taxon>
        <taxon>Bacillati</taxon>
        <taxon>Bacillota</taxon>
        <taxon>Negativicutes</taxon>
        <taxon>Veillonellales</taxon>
        <taxon>Veillonellaceae</taxon>
        <taxon>Lucifera</taxon>
    </lineage>
</organism>
<keyword evidence="3 8" id="KW-0812">Transmembrane</keyword>
<feature type="transmembrane region" description="Helical" evidence="8">
    <location>
        <begin position="26"/>
        <end position="50"/>
    </location>
</feature>
<dbReference type="AlphaFoldDB" id="A0A498RGA9"/>
<dbReference type="GO" id="GO:0016887">
    <property type="term" value="F:ATP hydrolysis activity"/>
    <property type="evidence" value="ECO:0007669"/>
    <property type="project" value="InterPro"/>
</dbReference>
<dbReference type="Pfam" id="PF00005">
    <property type="entry name" value="ABC_tran"/>
    <property type="match status" value="1"/>
</dbReference>
<keyword evidence="7 8" id="KW-0472">Membrane</keyword>
<dbReference type="GO" id="GO:0005524">
    <property type="term" value="F:ATP binding"/>
    <property type="evidence" value="ECO:0007669"/>
    <property type="project" value="UniProtKB-KW"/>
</dbReference>
<proteinExistence type="predicted"/>
<feature type="transmembrane region" description="Helical" evidence="8">
    <location>
        <begin position="184"/>
        <end position="204"/>
    </location>
</feature>
<dbReference type="PROSITE" id="PS50893">
    <property type="entry name" value="ABC_TRANSPORTER_2"/>
    <property type="match status" value="1"/>
</dbReference>
<dbReference type="CDD" id="cd03223">
    <property type="entry name" value="ABCD_peroxisomal_ALDP"/>
    <property type="match status" value="1"/>
</dbReference>
<keyword evidence="4" id="KW-0547">Nucleotide-binding</keyword>
<dbReference type="PANTHER" id="PTHR11384">
    <property type="entry name" value="ATP-BINDING CASSETTE, SUB-FAMILY D MEMBER"/>
    <property type="match status" value="1"/>
</dbReference>
<dbReference type="Gene3D" id="1.20.1560.10">
    <property type="entry name" value="ABC transporter type 1, transmembrane domain"/>
    <property type="match status" value="1"/>
</dbReference>
<feature type="domain" description="ABC transporter" evidence="9">
    <location>
        <begin position="369"/>
        <end position="574"/>
    </location>
</feature>
<dbReference type="PANTHER" id="PTHR11384:SF59">
    <property type="entry name" value="LYSOSOMAL COBALAMIN TRANSPORTER ABCD4"/>
    <property type="match status" value="1"/>
</dbReference>
<dbReference type="InterPro" id="IPR017871">
    <property type="entry name" value="ABC_transporter-like_CS"/>
</dbReference>
<evidence type="ECO:0000313" key="12">
    <source>
        <dbReference type="Proteomes" id="UP000277811"/>
    </source>
</evidence>
<dbReference type="InterPro" id="IPR036640">
    <property type="entry name" value="ABC1_TM_sf"/>
</dbReference>
<evidence type="ECO:0000256" key="1">
    <source>
        <dbReference type="ARBA" id="ARBA00004651"/>
    </source>
</evidence>